<feature type="transmembrane region" description="Helical" evidence="7">
    <location>
        <begin position="403"/>
        <end position="420"/>
    </location>
</feature>
<sequence>MSALSLPSFLRRLWALDTFPYSLRIFIALSTSMAVCWVQNEMALVMPLFLGTIACALAETDDNWRGRLRALLVTLLCFALAAFAVQTLFPHPWAFFVSMVAATFCLTMLGAISPRYQAIAYGTLILSIYTTIGMDQRGGSGQVLWLEPVLLLAGAAWYGLLSVLWSALFRHQPVQQNLAVLFRALGGYLRLKATLFEPVRGLDQEVKRLALAQRNGDVVKALNTAKESILSRMENMETGPSQRMQFYLRLYFIAQDVHERASSSHSPYGELTDTFFHSDVLFRCQRLLRLQGADCIGMAQSILLRQPIDLGPASGQALLDLQAALAYLEAQQNSQWQRLLGSLSALARNLGTLEARLQSASRAEALDEKQDLTLLDRSPQSLREAVERVRLQLAPSMPLFRHAVRLSVALAVGYGLLHWVHARQGYWILLTTLFVCQQSFGATRKRMVQRVTGTILGLLAGWALFRLFPSLLLQSMFAVVAGVVFFSNRTRRYALATGAMTLVVLLCFNQIGDGYDLIVPRIVDTVLGSLIAGLAVFLILPDWQGRRMHEVAGRTMAACAKYLRVVMAQYRSGEGGKKDDLAYRTARRNAHNADAALSTALTSMFQEPGFVQAQGDGGLRFLLLSHTLLNYLSALGAHREALSGEGDDAPTQQAAAHVAEVLEALAGSLARREAVPPAHAAEPLLIAALKDAPAGASPALRLVQSQLALIGELLTPLRAQAGRLLKQEQSEAAAAPA</sequence>
<dbReference type="InterPro" id="IPR010019">
    <property type="entry name" value="Integral_membrane_YccS"/>
</dbReference>
<evidence type="ECO:0000256" key="4">
    <source>
        <dbReference type="ARBA" id="ARBA00022989"/>
    </source>
</evidence>
<keyword evidence="3 7" id="KW-0812">Transmembrane</keyword>
<dbReference type="PANTHER" id="PTHR30509">
    <property type="entry name" value="P-HYDROXYBENZOIC ACID EFFLUX PUMP SUBUNIT-RELATED"/>
    <property type="match status" value="1"/>
</dbReference>
<evidence type="ECO:0000313" key="10">
    <source>
        <dbReference type="EMBL" id="APW38727.1"/>
    </source>
</evidence>
<feature type="transmembrane region" description="Helical" evidence="7">
    <location>
        <begin position="70"/>
        <end position="89"/>
    </location>
</feature>
<dbReference type="InterPro" id="IPR032692">
    <property type="entry name" value="YccS_N"/>
</dbReference>
<protein>
    <submittedName>
        <fullName evidence="10">TIGR01666 family membrane protein</fullName>
    </submittedName>
</protein>
<comment type="similarity">
    <text evidence="6">Belongs to the YccS/YhfK family.</text>
</comment>
<evidence type="ECO:0000256" key="1">
    <source>
        <dbReference type="ARBA" id="ARBA00004651"/>
    </source>
</evidence>
<dbReference type="AlphaFoldDB" id="A0A1P8JY99"/>
<dbReference type="InterPro" id="IPR049453">
    <property type="entry name" value="Memb_transporter_dom"/>
</dbReference>
<evidence type="ECO:0000259" key="9">
    <source>
        <dbReference type="Pfam" id="PF13515"/>
    </source>
</evidence>
<comment type="subcellular location">
    <subcellularLocation>
        <location evidence="1">Cell membrane</location>
        <topology evidence="1">Multi-pass membrane protein</topology>
    </subcellularLocation>
</comment>
<evidence type="ECO:0000256" key="2">
    <source>
        <dbReference type="ARBA" id="ARBA00022475"/>
    </source>
</evidence>
<feature type="transmembrane region" description="Helical" evidence="7">
    <location>
        <begin position="25"/>
        <end position="58"/>
    </location>
</feature>
<evidence type="ECO:0000259" key="8">
    <source>
        <dbReference type="Pfam" id="PF12805"/>
    </source>
</evidence>
<dbReference type="Pfam" id="PF12805">
    <property type="entry name" value="FUSC-like"/>
    <property type="match status" value="1"/>
</dbReference>
<keyword evidence="4 7" id="KW-1133">Transmembrane helix</keyword>
<name>A0A1P8JY99_9BURK</name>
<dbReference type="OrthoDB" id="8670769at2"/>
<feature type="transmembrane region" description="Helical" evidence="7">
    <location>
        <begin position="471"/>
        <end position="486"/>
    </location>
</feature>
<dbReference type="EMBL" id="CP019236">
    <property type="protein sequence ID" value="APW38727.1"/>
    <property type="molecule type" value="Genomic_DNA"/>
</dbReference>
<dbReference type="NCBIfam" id="TIGR01666">
    <property type="entry name" value="YCCS"/>
    <property type="match status" value="1"/>
</dbReference>
<feature type="transmembrane region" description="Helical" evidence="7">
    <location>
        <begin position="119"/>
        <end position="137"/>
    </location>
</feature>
<dbReference type="KEGG" id="rhy:RD110_17215"/>
<accession>A0A1P8JY99</accession>
<dbReference type="NCBIfam" id="TIGR01667">
    <property type="entry name" value="YCCS_YHFK"/>
    <property type="match status" value="1"/>
</dbReference>
<evidence type="ECO:0000256" key="5">
    <source>
        <dbReference type="ARBA" id="ARBA00023136"/>
    </source>
</evidence>
<gene>
    <name evidence="10" type="ORF">RD110_17215</name>
</gene>
<evidence type="ECO:0000256" key="7">
    <source>
        <dbReference type="SAM" id="Phobius"/>
    </source>
</evidence>
<dbReference type="Proteomes" id="UP000186609">
    <property type="component" value="Chromosome"/>
</dbReference>
<feature type="domain" description="Integral membrane bound transporter" evidence="9">
    <location>
        <begin position="415"/>
        <end position="532"/>
    </location>
</feature>
<dbReference type="InterPro" id="IPR010020">
    <property type="entry name" value="Integral_membrane_YCCS_YHJK"/>
</dbReference>
<dbReference type="RefSeq" id="WP_076200606.1">
    <property type="nucleotide sequence ID" value="NZ_CP019236.1"/>
</dbReference>
<keyword evidence="11" id="KW-1185">Reference proteome</keyword>
<feature type="domain" description="Integral membrane protein YccS N-terminal" evidence="8">
    <location>
        <begin position="71"/>
        <end position="357"/>
    </location>
</feature>
<keyword evidence="2" id="KW-1003">Cell membrane</keyword>
<organism evidence="10 11">
    <name type="scientific">Rhodoferax koreensis</name>
    <dbReference type="NCBI Taxonomy" id="1842727"/>
    <lineage>
        <taxon>Bacteria</taxon>
        <taxon>Pseudomonadati</taxon>
        <taxon>Pseudomonadota</taxon>
        <taxon>Betaproteobacteria</taxon>
        <taxon>Burkholderiales</taxon>
        <taxon>Comamonadaceae</taxon>
        <taxon>Rhodoferax</taxon>
    </lineage>
</organism>
<evidence type="ECO:0000256" key="3">
    <source>
        <dbReference type="ARBA" id="ARBA00022692"/>
    </source>
</evidence>
<feature type="transmembrane region" description="Helical" evidence="7">
    <location>
        <begin position="149"/>
        <end position="169"/>
    </location>
</feature>
<dbReference type="Pfam" id="PF13515">
    <property type="entry name" value="FUSC_2"/>
    <property type="match status" value="1"/>
</dbReference>
<evidence type="ECO:0000256" key="6">
    <source>
        <dbReference type="ARBA" id="ARBA00043993"/>
    </source>
</evidence>
<feature type="transmembrane region" description="Helical" evidence="7">
    <location>
        <begin position="493"/>
        <end position="512"/>
    </location>
</feature>
<reference evidence="10 11" key="1">
    <citation type="submission" date="2017-01" db="EMBL/GenBank/DDBJ databases">
        <authorList>
            <person name="Mah S.A."/>
            <person name="Swanson W.J."/>
            <person name="Moy G.W."/>
            <person name="Vacquier V.D."/>
        </authorList>
    </citation>
    <scope>NUCLEOTIDE SEQUENCE [LARGE SCALE GENOMIC DNA]</scope>
    <source>
        <strain evidence="10 11">DCY110</strain>
    </source>
</reference>
<evidence type="ECO:0000313" key="11">
    <source>
        <dbReference type="Proteomes" id="UP000186609"/>
    </source>
</evidence>
<dbReference type="STRING" id="1842727.RD110_17215"/>
<proteinExistence type="inferred from homology"/>
<feature type="transmembrane region" description="Helical" evidence="7">
    <location>
        <begin position="95"/>
        <end position="112"/>
    </location>
</feature>
<keyword evidence="5 7" id="KW-0472">Membrane</keyword>
<dbReference type="PANTHER" id="PTHR30509:SF8">
    <property type="entry name" value="INNER MEMBRANE PROTEIN YCCS"/>
    <property type="match status" value="1"/>
</dbReference>
<feature type="transmembrane region" description="Helical" evidence="7">
    <location>
        <begin position="518"/>
        <end position="540"/>
    </location>
</feature>
<dbReference type="GO" id="GO:0005886">
    <property type="term" value="C:plasma membrane"/>
    <property type="evidence" value="ECO:0007669"/>
    <property type="project" value="UniProtKB-SubCell"/>
</dbReference>